<keyword evidence="9" id="KW-1185">Reference proteome</keyword>
<accession>A0ABX4N3P2</accession>
<dbReference type="EMBL" id="NPDP01000056">
    <property type="protein sequence ID" value="PJZ27924.1"/>
    <property type="molecule type" value="Genomic_DNA"/>
</dbReference>
<comment type="caution">
    <text evidence="8">The sequence shown here is derived from an EMBL/GenBank/DDBJ whole genome shotgun (WGS) entry which is preliminary data.</text>
</comment>
<name>A0ABX4N3P2_9LEPT</name>
<evidence type="ECO:0000256" key="1">
    <source>
        <dbReference type="ARBA" id="ARBA00001917"/>
    </source>
</evidence>
<keyword evidence="6" id="KW-0560">Oxidoreductase</keyword>
<keyword evidence="3" id="KW-0285">Flavoprotein</keyword>
<keyword evidence="4" id="KW-0288">FMN</keyword>
<evidence type="ECO:0000256" key="6">
    <source>
        <dbReference type="ARBA" id="ARBA00023002"/>
    </source>
</evidence>
<evidence type="ECO:0000256" key="4">
    <source>
        <dbReference type="ARBA" id="ARBA00022643"/>
    </source>
</evidence>
<dbReference type="Pfam" id="PF00881">
    <property type="entry name" value="Nitroreductase"/>
    <property type="match status" value="1"/>
</dbReference>
<evidence type="ECO:0000256" key="2">
    <source>
        <dbReference type="ARBA" id="ARBA00007118"/>
    </source>
</evidence>
<dbReference type="Proteomes" id="UP000231919">
    <property type="component" value="Unassembled WGS sequence"/>
</dbReference>
<protein>
    <submittedName>
        <fullName evidence="8">NAD(P)H-dependent oxidoreductase</fullName>
    </submittedName>
</protein>
<dbReference type="InterPro" id="IPR033878">
    <property type="entry name" value="NfsB-like"/>
</dbReference>
<dbReference type="PANTHER" id="PTHR43673:SF2">
    <property type="entry name" value="NITROREDUCTASE"/>
    <property type="match status" value="1"/>
</dbReference>
<feature type="domain" description="Nitroreductase" evidence="7">
    <location>
        <begin position="10"/>
        <end position="185"/>
    </location>
</feature>
<sequence>MMDLLEKMNWRYATKRMTGEKLPPEKVERILESIRLTASGFGLQPYNVLVIEDEELKGKILPIANNQPQITESSHLLVFTAWDGITEDKIENYIQLIANTRNIGTDSLQGFKNSMLGWLKSQTSETSFNWAARQTYIAFGTGIVAAAVEGVDATPMEGFNAAALDELLGLKEKGLRSTSILALGYRDADKDHLVNAPKVRKSKEDLVIRYSSLATV</sequence>
<gene>
    <name evidence="8" type="ORF">CH378_20605</name>
</gene>
<evidence type="ECO:0000256" key="3">
    <source>
        <dbReference type="ARBA" id="ARBA00022630"/>
    </source>
</evidence>
<comment type="cofactor">
    <cofactor evidence="1">
        <name>FMN</name>
        <dbReference type="ChEBI" id="CHEBI:58210"/>
    </cofactor>
</comment>
<reference evidence="8 9" key="1">
    <citation type="submission" date="2017-07" db="EMBL/GenBank/DDBJ databases">
        <title>Leptospira spp. isolated from tropical soils.</title>
        <authorList>
            <person name="Thibeaux R."/>
            <person name="Iraola G."/>
            <person name="Ferres I."/>
            <person name="Bierque E."/>
            <person name="Girault D."/>
            <person name="Soupe-Gilbert M.-E."/>
            <person name="Picardeau M."/>
            <person name="Goarant C."/>
        </authorList>
    </citation>
    <scope>NUCLEOTIDE SEQUENCE [LARGE SCALE GENOMIC DNA]</scope>
    <source>
        <strain evidence="8 9">JW2-C-B1</strain>
    </source>
</reference>
<organism evidence="8 9">
    <name type="scientific">Leptospira kmetyi</name>
    <dbReference type="NCBI Taxonomy" id="408139"/>
    <lineage>
        <taxon>Bacteria</taxon>
        <taxon>Pseudomonadati</taxon>
        <taxon>Spirochaetota</taxon>
        <taxon>Spirochaetia</taxon>
        <taxon>Leptospirales</taxon>
        <taxon>Leptospiraceae</taxon>
        <taxon>Leptospira</taxon>
    </lineage>
</organism>
<dbReference type="Gene3D" id="3.40.109.10">
    <property type="entry name" value="NADH Oxidase"/>
    <property type="match status" value="1"/>
</dbReference>
<dbReference type="InterPro" id="IPR029479">
    <property type="entry name" value="Nitroreductase"/>
</dbReference>
<dbReference type="CDD" id="cd02149">
    <property type="entry name" value="NfsB-like"/>
    <property type="match status" value="1"/>
</dbReference>
<dbReference type="SUPFAM" id="SSF55469">
    <property type="entry name" value="FMN-dependent nitroreductase-like"/>
    <property type="match status" value="1"/>
</dbReference>
<dbReference type="PANTHER" id="PTHR43673">
    <property type="entry name" value="NAD(P)H NITROREDUCTASE YDGI-RELATED"/>
    <property type="match status" value="1"/>
</dbReference>
<evidence type="ECO:0000313" key="9">
    <source>
        <dbReference type="Proteomes" id="UP000231919"/>
    </source>
</evidence>
<evidence type="ECO:0000313" key="8">
    <source>
        <dbReference type="EMBL" id="PJZ27924.1"/>
    </source>
</evidence>
<proteinExistence type="inferred from homology"/>
<evidence type="ECO:0000259" key="7">
    <source>
        <dbReference type="Pfam" id="PF00881"/>
    </source>
</evidence>
<keyword evidence="5" id="KW-0521">NADP</keyword>
<dbReference type="InterPro" id="IPR000415">
    <property type="entry name" value="Nitroreductase-like"/>
</dbReference>
<comment type="similarity">
    <text evidence="2">Belongs to the nitroreductase family.</text>
</comment>
<evidence type="ECO:0000256" key="5">
    <source>
        <dbReference type="ARBA" id="ARBA00022857"/>
    </source>
</evidence>